<feature type="transmembrane region" description="Helical" evidence="1">
    <location>
        <begin position="21"/>
        <end position="38"/>
    </location>
</feature>
<keyword evidence="1" id="KW-0812">Transmembrane</keyword>
<sequence>MFLFGLYGSGVLLVRESVVRWNKGWIAVLCLGGAYGIIEEGLALKTFFDIREVGFSRAYGHWLGINWVWAVDGTIFHAVFTVALPILLVSLAFPSTRGLR</sequence>
<accession>T0ZRA0</accession>
<dbReference type="EMBL" id="AUZY01008153">
    <property type="protein sequence ID" value="EQD47168.1"/>
    <property type="molecule type" value="Genomic_DNA"/>
</dbReference>
<evidence type="ECO:0000256" key="1">
    <source>
        <dbReference type="SAM" id="Phobius"/>
    </source>
</evidence>
<reference evidence="2" key="2">
    <citation type="journal article" date="2014" name="ISME J.">
        <title>Microbial stratification in low pH oxic and suboxic macroscopic growths along an acid mine drainage.</title>
        <authorList>
            <person name="Mendez-Garcia C."/>
            <person name="Mesa V."/>
            <person name="Sprenger R.R."/>
            <person name="Richter M."/>
            <person name="Diez M.S."/>
            <person name="Solano J."/>
            <person name="Bargiela R."/>
            <person name="Golyshina O.V."/>
            <person name="Manteca A."/>
            <person name="Ramos J.L."/>
            <person name="Gallego J.R."/>
            <person name="Llorente I."/>
            <person name="Martins Dos Santos V.A."/>
            <person name="Jensen O.N."/>
            <person name="Pelaez A.I."/>
            <person name="Sanchez J."/>
            <person name="Ferrer M."/>
        </authorList>
    </citation>
    <scope>NUCLEOTIDE SEQUENCE</scope>
</reference>
<dbReference type="AlphaFoldDB" id="T0ZRA0"/>
<name>T0ZRA0_9ZZZZ</name>
<feature type="non-terminal residue" evidence="2">
    <location>
        <position position="100"/>
    </location>
</feature>
<gene>
    <name evidence="2" type="ORF">B1B_12443</name>
</gene>
<keyword evidence="1" id="KW-1133">Transmembrane helix</keyword>
<keyword evidence="1" id="KW-0472">Membrane</keyword>
<protein>
    <submittedName>
        <fullName evidence="2">Uncharacterized protein</fullName>
    </submittedName>
</protein>
<comment type="caution">
    <text evidence="2">The sequence shown here is derived from an EMBL/GenBank/DDBJ whole genome shotgun (WGS) entry which is preliminary data.</text>
</comment>
<organism evidence="2">
    <name type="scientific">mine drainage metagenome</name>
    <dbReference type="NCBI Taxonomy" id="410659"/>
    <lineage>
        <taxon>unclassified sequences</taxon>
        <taxon>metagenomes</taxon>
        <taxon>ecological metagenomes</taxon>
    </lineage>
</organism>
<evidence type="ECO:0000313" key="2">
    <source>
        <dbReference type="EMBL" id="EQD47168.1"/>
    </source>
</evidence>
<proteinExistence type="predicted"/>
<reference evidence="2" key="1">
    <citation type="submission" date="2013-08" db="EMBL/GenBank/DDBJ databases">
        <authorList>
            <person name="Mendez C."/>
            <person name="Richter M."/>
            <person name="Ferrer M."/>
            <person name="Sanchez J."/>
        </authorList>
    </citation>
    <scope>NUCLEOTIDE SEQUENCE</scope>
</reference>
<feature type="transmembrane region" description="Helical" evidence="1">
    <location>
        <begin position="75"/>
        <end position="93"/>
    </location>
</feature>